<evidence type="ECO:0000259" key="2">
    <source>
        <dbReference type="Pfam" id="PF03781"/>
    </source>
</evidence>
<dbReference type="EC" id="2.7.11.1" evidence="4"/>
<gene>
    <name evidence="4" type="ORF">EZS26_001468</name>
</gene>
<reference evidence="4 5" key="1">
    <citation type="submission" date="2019-03" db="EMBL/GenBank/DDBJ databases">
        <title>Single cell metagenomics reveals metabolic interactions within the superorganism composed of flagellate Streblomastix strix and complex community of Bacteroidetes bacteria on its surface.</title>
        <authorList>
            <person name="Treitli S.C."/>
            <person name="Kolisko M."/>
            <person name="Husnik F."/>
            <person name="Keeling P."/>
            <person name="Hampl V."/>
        </authorList>
    </citation>
    <scope>NUCLEOTIDE SEQUENCE [LARGE SCALE GENOMIC DNA]</scope>
    <source>
        <strain evidence="4">St1</strain>
    </source>
</reference>
<dbReference type="Gene3D" id="3.90.1580.10">
    <property type="entry name" value="paralog of FGE (formylglycine-generating enzyme)"/>
    <property type="match status" value="1"/>
</dbReference>
<name>A0A5M8P1P3_9BACT</name>
<evidence type="ECO:0000313" key="5">
    <source>
        <dbReference type="Proteomes" id="UP000324575"/>
    </source>
</evidence>
<sequence>MIQKSFITIIMLSFVSLMVFSQNTNIAVESFSISENDQEARVISPRKDQNNRVSAIIKLETPLPLQNFTFESGSIGIVATRQEKGEIWIYMPVGAQRLTIKHGQLGVVRDYPFGELLREATVYIMKLKSGNVKTIVEDDVNLQYFVVNCSIDGATIKIDEGDPESFSTGKFQKLLSYGKHKYIIEAPLYHPLVGNIEITTSKSELTPEMKPMFGTLTLNTQPEQGADIFIDGEKRGQTPLTINRMKSGEYSIQVVKNLFLPATEKTTVTDGRNHNLNITLKPNFAVITLNGLGDIYVNDAQKGNGKWTGKLTPGTYKVEVMKTSHRPSVTSIIVKAGEDKTIDLQTPTPVYGSLDIKSNIDAVVFIDGEKQQETTPAIIKKVLIGKHEIKLQANGYEPYTQTIEVVEGKLFAMNSTLQKKGNSISNIPAATMKDDYDMVFVSSGTFTMGCTSEQGSDCLGNEKPAHQVTLSSFYIGKYEVTQKQWKDIMGSNPSYFKGDNLPVEQVSWDDVQKFIRKLNAKTGKNYRLPTEVEWEYAARGGSQSQGYKYSGSNNVGIVAWYSGNSDNKTHPIGTKRANELGIYDMSGSVWEWCFDWYGSYQSSSQTNPKDASASLGSYRVLRGGGWLNGATSCRVSYRGNSTPSYRGRYFGFRVALSL</sequence>
<dbReference type="AlphaFoldDB" id="A0A5M8P1P3"/>
<dbReference type="InterPro" id="IPR013229">
    <property type="entry name" value="PEGA"/>
</dbReference>
<dbReference type="PANTHER" id="PTHR23150">
    <property type="entry name" value="SULFATASE MODIFYING FACTOR 1, 2"/>
    <property type="match status" value="1"/>
</dbReference>
<dbReference type="GO" id="GO:0120147">
    <property type="term" value="F:formylglycine-generating oxidase activity"/>
    <property type="evidence" value="ECO:0007669"/>
    <property type="project" value="TreeGrafter"/>
</dbReference>
<keyword evidence="4" id="KW-0808">Transferase</keyword>
<dbReference type="Pfam" id="PF08308">
    <property type="entry name" value="PEGA"/>
    <property type="match status" value="2"/>
</dbReference>
<feature type="domain" description="PEGA" evidence="3">
    <location>
        <begin position="213"/>
        <end position="282"/>
    </location>
</feature>
<proteinExistence type="predicted"/>
<dbReference type="SUPFAM" id="SSF56436">
    <property type="entry name" value="C-type lectin-like"/>
    <property type="match status" value="1"/>
</dbReference>
<dbReference type="Pfam" id="PF03781">
    <property type="entry name" value="FGE-sulfatase"/>
    <property type="match status" value="1"/>
</dbReference>
<feature type="signal peptide" evidence="1">
    <location>
        <begin position="1"/>
        <end position="21"/>
    </location>
</feature>
<keyword evidence="4" id="KW-0418">Kinase</keyword>
<protein>
    <submittedName>
        <fullName evidence="4">Serine/threonine-protein kinase pkn1</fullName>
        <ecNumber evidence="4">2.7.11.1</ecNumber>
    </submittedName>
</protein>
<dbReference type="PANTHER" id="PTHR23150:SF19">
    <property type="entry name" value="FORMYLGLYCINE-GENERATING ENZYME"/>
    <property type="match status" value="1"/>
</dbReference>
<keyword evidence="1" id="KW-0732">Signal</keyword>
<dbReference type="InterPro" id="IPR042095">
    <property type="entry name" value="SUMF_sf"/>
</dbReference>
<dbReference type="GO" id="GO:0004674">
    <property type="term" value="F:protein serine/threonine kinase activity"/>
    <property type="evidence" value="ECO:0007669"/>
    <property type="project" value="UniProtKB-EC"/>
</dbReference>
<dbReference type="InterPro" id="IPR005532">
    <property type="entry name" value="SUMF_dom"/>
</dbReference>
<evidence type="ECO:0000259" key="3">
    <source>
        <dbReference type="Pfam" id="PF08308"/>
    </source>
</evidence>
<dbReference type="InterPro" id="IPR051043">
    <property type="entry name" value="Sulfatase_Mod_Factor_Kinase"/>
</dbReference>
<evidence type="ECO:0000313" key="4">
    <source>
        <dbReference type="EMBL" id="KAA6302355.1"/>
    </source>
</evidence>
<accession>A0A5M8P1P3</accession>
<feature type="chain" id="PRO_5024281702" evidence="1">
    <location>
        <begin position="22"/>
        <end position="658"/>
    </location>
</feature>
<evidence type="ECO:0000256" key="1">
    <source>
        <dbReference type="SAM" id="SignalP"/>
    </source>
</evidence>
<dbReference type="EMBL" id="SNRX01000008">
    <property type="protein sequence ID" value="KAA6302355.1"/>
    <property type="molecule type" value="Genomic_DNA"/>
</dbReference>
<dbReference type="InterPro" id="IPR016187">
    <property type="entry name" value="CTDL_fold"/>
</dbReference>
<dbReference type="Proteomes" id="UP000324575">
    <property type="component" value="Unassembled WGS sequence"/>
</dbReference>
<comment type="caution">
    <text evidence="4">The sequence shown here is derived from an EMBL/GenBank/DDBJ whole genome shotgun (WGS) entry which is preliminary data.</text>
</comment>
<feature type="domain" description="Sulfatase-modifying factor enzyme-like" evidence="2">
    <location>
        <begin position="437"/>
        <end position="655"/>
    </location>
</feature>
<organism evidence="4 5">
    <name type="scientific">Candidatus Ordinivivax streblomastigis</name>
    <dbReference type="NCBI Taxonomy" id="2540710"/>
    <lineage>
        <taxon>Bacteria</taxon>
        <taxon>Pseudomonadati</taxon>
        <taxon>Bacteroidota</taxon>
        <taxon>Bacteroidia</taxon>
        <taxon>Bacteroidales</taxon>
        <taxon>Candidatus Ordinivivax</taxon>
    </lineage>
</organism>
<feature type="domain" description="PEGA" evidence="3">
    <location>
        <begin position="356"/>
        <end position="420"/>
    </location>
</feature>